<dbReference type="PANTHER" id="PTHR36919">
    <property type="entry name" value="BLR1215 PROTEIN"/>
    <property type="match status" value="1"/>
</dbReference>
<feature type="chain" id="PRO_5046506489" evidence="1">
    <location>
        <begin position="24"/>
        <end position="154"/>
    </location>
</feature>
<sequence>MTRTVWRRWLPAAIVLSFAVAGAAGIARAEAPLGFWLTEDGDGVFEITRCGDELCGRLQGMRYSGSMPEDVWHRPQCHLPMLNGFRPDPDEPGHWDGTILDPDNGRTYHARIWNPSPGVLALRGYLLLPMFGQTQHWTRYGGSIGADCKLPSRP</sequence>
<keyword evidence="1" id="KW-0732">Signal</keyword>
<dbReference type="InterPro" id="IPR019223">
    <property type="entry name" value="DUF2147"/>
</dbReference>
<gene>
    <name evidence="3" type="ORF">NFI88_07455</name>
</gene>
<dbReference type="Pfam" id="PF09917">
    <property type="entry name" value="DUF2147"/>
    <property type="match status" value="1"/>
</dbReference>
<dbReference type="RefSeq" id="WP_422919422.1">
    <property type="nucleotide sequence ID" value="NZ_JAMZEJ010000004.1"/>
</dbReference>
<evidence type="ECO:0000313" key="4">
    <source>
        <dbReference type="Proteomes" id="UP001524547"/>
    </source>
</evidence>
<organism evidence="3 4">
    <name type="scientific">Rhizosaccharibacter radicis</name>
    <dbReference type="NCBI Taxonomy" id="2782605"/>
    <lineage>
        <taxon>Bacteria</taxon>
        <taxon>Pseudomonadati</taxon>
        <taxon>Pseudomonadota</taxon>
        <taxon>Alphaproteobacteria</taxon>
        <taxon>Acetobacterales</taxon>
        <taxon>Acetobacteraceae</taxon>
        <taxon>Rhizosaccharibacter</taxon>
    </lineage>
</organism>
<name>A0ABT1VWF1_9PROT</name>
<feature type="domain" description="DUF2147" evidence="2">
    <location>
        <begin position="34"/>
        <end position="139"/>
    </location>
</feature>
<evidence type="ECO:0000256" key="1">
    <source>
        <dbReference type="SAM" id="SignalP"/>
    </source>
</evidence>
<evidence type="ECO:0000259" key="2">
    <source>
        <dbReference type="Pfam" id="PF09917"/>
    </source>
</evidence>
<dbReference type="EMBL" id="JAMZEJ010000004">
    <property type="protein sequence ID" value="MCQ8240678.1"/>
    <property type="molecule type" value="Genomic_DNA"/>
</dbReference>
<dbReference type="Gene3D" id="2.40.128.520">
    <property type="match status" value="1"/>
</dbReference>
<keyword evidence="4" id="KW-1185">Reference proteome</keyword>
<protein>
    <submittedName>
        <fullName evidence="3">DUF2147 domain-containing protein</fullName>
    </submittedName>
</protein>
<proteinExistence type="predicted"/>
<dbReference type="PANTHER" id="PTHR36919:SF2">
    <property type="entry name" value="BLL6627 PROTEIN"/>
    <property type="match status" value="1"/>
</dbReference>
<reference evidence="3 4" key="1">
    <citation type="submission" date="2022-06" db="EMBL/GenBank/DDBJ databases">
        <title>Rhizosaccharibacter gen. nov. sp. nov. KSS12, endophytic bacteria isolated from sugarcane.</title>
        <authorList>
            <person name="Pitiwittayakul N."/>
        </authorList>
    </citation>
    <scope>NUCLEOTIDE SEQUENCE [LARGE SCALE GENOMIC DNA]</scope>
    <source>
        <strain evidence="3 4">KSS12</strain>
    </source>
</reference>
<dbReference type="Proteomes" id="UP001524547">
    <property type="component" value="Unassembled WGS sequence"/>
</dbReference>
<accession>A0ABT1VWF1</accession>
<comment type="caution">
    <text evidence="3">The sequence shown here is derived from an EMBL/GenBank/DDBJ whole genome shotgun (WGS) entry which is preliminary data.</text>
</comment>
<feature type="signal peptide" evidence="1">
    <location>
        <begin position="1"/>
        <end position="23"/>
    </location>
</feature>
<evidence type="ECO:0000313" key="3">
    <source>
        <dbReference type="EMBL" id="MCQ8240678.1"/>
    </source>
</evidence>